<evidence type="ECO:0000256" key="2">
    <source>
        <dbReference type="ARBA" id="ARBA00022603"/>
    </source>
</evidence>
<evidence type="ECO:0000256" key="4">
    <source>
        <dbReference type="ARBA" id="ARBA00022691"/>
    </source>
</evidence>
<keyword evidence="2" id="KW-0489">Methyltransferase</keyword>
<name>A0ABQ9JMM5_9CUCU</name>
<evidence type="ECO:0000313" key="7">
    <source>
        <dbReference type="Proteomes" id="UP001162164"/>
    </source>
</evidence>
<evidence type="ECO:0000313" key="6">
    <source>
        <dbReference type="EMBL" id="KAJ8979471.1"/>
    </source>
</evidence>
<dbReference type="EMBL" id="JAPWTJ010000337">
    <property type="protein sequence ID" value="KAJ8979471.1"/>
    <property type="molecule type" value="Genomic_DNA"/>
</dbReference>
<protein>
    <recommendedName>
        <fullName evidence="5">Methyltransferase small domain-containing protein</fullName>
    </recommendedName>
</protein>
<keyword evidence="7" id="KW-1185">Reference proteome</keyword>
<dbReference type="CDD" id="cd02440">
    <property type="entry name" value="AdoMet_MTases"/>
    <property type="match status" value="1"/>
</dbReference>
<dbReference type="Proteomes" id="UP001162164">
    <property type="component" value="Unassembled WGS sequence"/>
</dbReference>
<dbReference type="InterPro" id="IPR029063">
    <property type="entry name" value="SAM-dependent_MTases_sf"/>
</dbReference>
<comment type="caution">
    <text evidence="6">The sequence shown here is derived from an EMBL/GenBank/DDBJ whole genome shotgun (WGS) entry which is preliminary data.</text>
</comment>
<evidence type="ECO:0000259" key="5">
    <source>
        <dbReference type="Pfam" id="PF05175"/>
    </source>
</evidence>
<gene>
    <name evidence="6" type="ORF">NQ317_002821</name>
</gene>
<organism evidence="6 7">
    <name type="scientific">Molorchus minor</name>
    <dbReference type="NCBI Taxonomy" id="1323400"/>
    <lineage>
        <taxon>Eukaryota</taxon>
        <taxon>Metazoa</taxon>
        <taxon>Ecdysozoa</taxon>
        <taxon>Arthropoda</taxon>
        <taxon>Hexapoda</taxon>
        <taxon>Insecta</taxon>
        <taxon>Pterygota</taxon>
        <taxon>Neoptera</taxon>
        <taxon>Endopterygota</taxon>
        <taxon>Coleoptera</taxon>
        <taxon>Polyphaga</taxon>
        <taxon>Cucujiformia</taxon>
        <taxon>Chrysomeloidea</taxon>
        <taxon>Cerambycidae</taxon>
        <taxon>Lamiinae</taxon>
        <taxon>Monochamini</taxon>
        <taxon>Molorchus</taxon>
    </lineage>
</organism>
<feature type="domain" description="Methyltransferase small" evidence="5">
    <location>
        <begin position="36"/>
        <end position="123"/>
    </location>
</feature>
<keyword evidence="3" id="KW-0808">Transferase</keyword>
<dbReference type="InterPro" id="IPR007848">
    <property type="entry name" value="Small_mtfrase_dom"/>
</dbReference>
<dbReference type="PANTHER" id="PTHR45875">
    <property type="entry name" value="METHYLTRANSFERASE N6AMT1"/>
    <property type="match status" value="1"/>
</dbReference>
<dbReference type="InterPro" id="IPR002052">
    <property type="entry name" value="DNA_methylase_N6_adenine_CS"/>
</dbReference>
<accession>A0ABQ9JMM5</accession>
<proteinExistence type="inferred from homology"/>
<dbReference type="Gene3D" id="3.40.50.150">
    <property type="entry name" value="Vaccinia Virus protein VP39"/>
    <property type="match status" value="1"/>
</dbReference>
<dbReference type="NCBIfam" id="TIGR00537">
    <property type="entry name" value="hemK_rel_arch"/>
    <property type="match status" value="1"/>
</dbReference>
<dbReference type="PROSITE" id="PS00092">
    <property type="entry name" value="N6_MTASE"/>
    <property type="match status" value="1"/>
</dbReference>
<dbReference type="SUPFAM" id="SSF53335">
    <property type="entry name" value="S-adenosyl-L-methionine-dependent methyltransferases"/>
    <property type="match status" value="1"/>
</dbReference>
<comment type="similarity">
    <text evidence="1">Belongs to the eukaryotic/archaeal PrmC-related family.</text>
</comment>
<evidence type="ECO:0000256" key="3">
    <source>
        <dbReference type="ARBA" id="ARBA00022679"/>
    </source>
</evidence>
<sequence length="333" mass="37082">MDLVTPTYNLNAYPEVYEPREDTFILLDALEAESDLLLDLAPTVAVEIGSGSGIVIAGLSFILRQSCAYFSTDINLKACLATKNTAVLNNVSVDCLNMDLLNLFKCNIFDIIVFNPPYVVTNTEELNGLGLNRAWAGGKDGREVINKVVCKLPSLLTPNGICYMVLLKDNKLDEIVIIMKDMGFESKVVLQRKIPVCNGGVFCYKNLYLYIHIRTVPTSLVNRLRTIFSGCPSRINTVSNIIQCICLRYKPIIQQPFPLNHCYMLQYADDTAVTAFYKTNLIKSLGTPQKSTSSLLKILCNLVLRRVHIQKTQDTQPLPKQVSTVHAGVEPAR</sequence>
<reference evidence="6" key="1">
    <citation type="journal article" date="2023" name="Insect Mol. Biol.">
        <title>Genome sequencing provides insights into the evolution of gene families encoding plant cell wall-degrading enzymes in longhorned beetles.</title>
        <authorList>
            <person name="Shin N.R."/>
            <person name="Okamura Y."/>
            <person name="Kirsch R."/>
            <person name="Pauchet Y."/>
        </authorList>
    </citation>
    <scope>NUCLEOTIDE SEQUENCE</scope>
    <source>
        <strain evidence="6">MMC_N1</strain>
    </source>
</reference>
<keyword evidence="4" id="KW-0949">S-adenosyl-L-methionine</keyword>
<dbReference type="Pfam" id="PF05175">
    <property type="entry name" value="MTS"/>
    <property type="match status" value="1"/>
</dbReference>
<dbReference type="InterPro" id="IPR052190">
    <property type="entry name" value="Euk-Arch_PrmC-MTase"/>
</dbReference>
<evidence type="ECO:0000256" key="1">
    <source>
        <dbReference type="ARBA" id="ARBA00006149"/>
    </source>
</evidence>
<dbReference type="InterPro" id="IPR004557">
    <property type="entry name" value="PrmC-related"/>
</dbReference>
<dbReference type="PANTHER" id="PTHR45875:SF1">
    <property type="entry name" value="METHYLTRANSFERASE N6AMT1"/>
    <property type="match status" value="1"/>
</dbReference>